<comment type="caution">
    <text evidence="2">The sequence shown here is derived from an EMBL/GenBank/DDBJ whole genome shotgun (WGS) entry which is preliminary data.</text>
</comment>
<proteinExistence type="predicted"/>
<organism evidence="2 3">
    <name type="scientific">Trichinella nelsoni</name>
    <dbReference type="NCBI Taxonomy" id="6336"/>
    <lineage>
        <taxon>Eukaryota</taxon>
        <taxon>Metazoa</taxon>
        <taxon>Ecdysozoa</taxon>
        <taxon>Nematoda</taxon>
        <taxon>Enoplea</taxon>
        <taxon>Dorylaimia</taxon>
        <taxon>Trichinellida</taxon>
        <taxon>Trichinellidae</taxon>
        <taxon>Trichinella</taxon>
    </lineage>
</organism>
<protein>
    <submittedName>
        <fullName evidence="2">Uncharacterized protein</fullName>
    </submittedName>
</protein>
<keyword evidence="1" id="KW-1133">Transmembrane helix</keyword>
<sequence>MTTATCSRTATNKEKFLFCKLSANIQVEMFQRKYKLYRDFYCMRWQVLFLAIIVADTVNLSFYKLITTFHAYISNKLPFLLLPFAEIICFFEAIEVRAMLHQLIIFVVLLLKTFVKSSSSTTTTTTTTHVLNFNEHNPKVQLIACQKAAGGWDRL</sequence>
<evidence type="ECO:0000313" key="3">
    <source>
        <dbReference type="Proteomes" id="UP000054630"/>
    </source>
</evidence>
<dbReference type="EMBL" id="JYDL01000088">
    <property type="protein sequence ID" value="KRX17393.1"/>
    <property type="molecule type" value="Genomic_DNA"/>
</dbReference>
<evidence type="ECO:0000256" key="1">
    <source>
        <dbReference type="SAM" id="Phobius"/>
    </source>
</evidence>
<name>A0A0V0RSD2_9BILA</name>
<dbReference type="Proteomes" id="UP000054630">
    <property type="component" value="Unassembled WGS sequence"/>
</dbReference>
<reference evidence="2 3" key="1">
    <citation type="submission" date="2015-01" db="EMBL/GenBank/DDBJ databases">
        <title>Evolution of Trichinella species and genotypes.</title>
        <authorList>
            <person name="Korhonen P.K."/>
            <person name="Edoardo P."/>
            <person name="Giuseppe L.R."/>
            <person name="Gasser R.B."/>
        </authorList>
    </citation>
    <scope>NUCLEOTIDE SEQUENCE [LARGE SCALE GENOMIC DNA]</scope>
    <source>
        <strain evidence="2">ISS37</strain>
    </source>
</reference>
<keyword evidence="1" id="KW-0812">Transmembrane</keyword>
<keyword evidence="1" id="KW-0472">Membrane</keyword>
<keyword evidence="3" id="KW-1185">Reference proteome</keyword>
<accession>A0A0V0RSD2</accession>
<feature type="transmembrane region" description="Helical" evidence="1">
    <location>
        <begin position="98"/>
        <end position="115"/>
    </location>
</feature>
<evidence type="ECO:0000313" key="2">
    <source>
        <dbReference type="EMBL" id="KRX17393.1"/>
    </source>
</evidence>
<feature type="transmembrane region" description="Helical" evidence="1">
    <location>
        <begin position="41"/>
        <end position="63"/>
    </location>
</feature>
<gene>
    <name evidence="2" type="ORF">T07_4743</name>
</gene>
<dbReference type="AlphaFoldDB" id="A0A0V0RSD2"/>